<dbReference type="Proteomes" id="UP000609879">
    <property type="component" value="Unassembled WGS sequence"/>
</dbReference>
<evidence type="ECO:0008006" key="7">
    <source>
        <dbReference type="Google" id="ProtNLM"/>
    </source>
</evidence>
<evidence type="ECO:0000259" key="2">
    <source>
        <dbReference type="Pfam" id="PF00931"/>
    </source>
</evidence>
<dbReference type="Pfam" id="PF19916">
    <property type="entry name" value="VMAP-M0"/>
    <property type="match status" value="1"/>
</dbReference>
<organism evidence="5 6">
    <name type="scientific">Paractinoplanes deccanensis</name>
    <dbReference type="NCBI Taxonomy" id="113561"/>
    <lineage>
        <taxon>Bacteria</taxon>
        <taxon>Bacillati</taxon>
        <taxon>Actinomycetota</taxon>
        <taxon>Actinomycetes</taxon>
        <taxon>Micromonosporales</taxon>
        <taxon>Micromonosporaceae</taxon>
        <taxon>Paractinoplanes</taxon>
    </lineage>
</organism>
<evidence type="ECO:0000313" key="6">
    <source>
        <dbReference type="Proteomes" id="UP000609879"/>
    </source>
</evidence>
<dbReference type="InterPro" id="IPR045431">
    <property type="entry name" value="EAD2"/>
</dbReference>
<dbReference type="PANTHER" id="PTHR46082">
    <property type="entry name" value="ATP/GTP-BINDING PROTEIN-RELATED"/>
    <property type="match status" value="1"/>
</dbReference>
<dbReference type="SUPFAM" id="SSF52540">
    <property type="entry name" value="P-loop containing nucleoside triphosphate hydrolases"/>
    <property type="match status" value="1"/>
</dbReference>
<feature type="region of interest" description="Disordered" evidence="1">
    <location>
        <begin position="1000"/>
        <end position="1022"/>
    </location>
</feature>
<proteinExistence type="predicted"/>
<dbReference type="Pfam" id="PF13424">
    <property type="entry name" value="TPR_12"/>
    <property type="match status" value="2"/>
</dbReference>
<dbReference type="InterPro" id="IPR027417">
    <property type="entry name" value="P-loop_NTPase"/>
</dbReference>
<dbReference type="Gene3D" id="3.40.50.300">
    <property type="entry name" value="P-loop containing nucleotide triphosphate hydrolases"/>
    <property type="match status" value="1"/>
</dbReference>
<reference evidence="5 6" key="1">
    <citation type="submission" date="2021-01" db="EMBL/GenBank/DDBJ databases">
        <title>Whole genome shotgun sequence of Actinoplanes deccanensis NBRC 13994.</title>
        <authorList>
            <person name="Komaki H."/>
            <person name="Tamura T."/>
        </authorList>
    </citation>
    <scope>NUCLEOTIDE SEQUENCE [LARGE SCALE GENOMIC DNA]</scope>
    <source>
        <strain evidence="5 6">NBRC 13994</strain>
    </source>
</reference>
<protein>
    <recommendedName>
        <fullName evidence="7">Tetratricopeptide repeat protein</fullName>
    </recommendedName>
</protein>
<accession>A0ABQ3Y383</accession>
<dbReference type="SUPFAM" id="SSF48452">
    <property type="entry name" value="TPR-like"/>
    <property type="match status" value="3"/>
</dbReference>
<feature type="region of interest" description="Disordered" evidence="1">
    <location>
        <begin position="1059"/>
        <end position="1084"/>
    </location>
</feature>
<dbReference type="Gene3D" id="1.25.40.10">
    <property type="entry name" value="Tetratricopeptide repeat domain"/>
    <property type="match status" value="2"/>
</dbReference>
<keyword evidence="6" id="KW-1185">Reference proteome</keyword>
<evidence type="ECO:0000313" key="5">
    <source>
        <dbReference type="EMBL" id="GID74457.1"/>
    </source>
</evidence>
<dbReference type="InterPro" id="IPR045555">
    <property type="entry name" value="VMAP-M0"/>
</dbReference>
<dbReference type="InterPro" id="IPR002182">
    <property type="entry name" value="NB-ARC"/>
</dbReference>
<gene>
    <name evidence="5" type="ORF">Ade02nite_30980</name>
</gene>
<comment type="caution">
    <text evidence="5">The sequence shown here is derived from an EMBL/GenBank/DDBJ whole genome shotgun (WGS) entry which is preliminary data.</text>
</comment>
<evidence type="ECO:0000259" key="3">
    <source>
        <dbReference type="Pfam" id="PF19916"/>
    </source>
</evidence>
<dbReference type="InterPro" id="IPR053137">
    <property type="entry name" value="NLR-like"/>
</dbReference>
<feature type="domain" description="NB-ARC" evidence="2">
    <location>
        <begin position="274"/>
        <end position="426"/>
    </location>
</feature>
<dbReference type="Pfam" id="PF19956">
    <property type="entry name" value="EAD2"/>
    <property type="match status" value="1"/>
</dbReference>
<dbReference type="InterPro" id="IPR011990">
    <property type="entry name" value="TPR-like_helical_dom_sf"/>
</dbReference>
<name>A0ABQ3Y383_9ACTN</name>
<dbReference type="PANTHER" id="PTHR46082:SF6">
    <property type="entry name" value="AAA+ ATPASE DOMAIN-CONTAINING PROTEIN-RELATED"/>
    <property type="match status" value="1"/>
</dbReference>
<evidence type="ECO:0000259" key="4">
    <source>
        <dbReference type="Pfam" id="PF19956"/>
    </source>
</evidence>
<dbReference type="EMBL" id="BOMI01000059">
    <property type="protein sequence ID" value="GID74457.1"/>
    <property type="molecule type" value="Genomic_DNA"/>
</dbReference>
<dbReference type="NCBIfam" id="NF040586">
    <property type="entry name" value="FxSxx_TPR"/>
    <property type="match status" value="1"/>
</dbReference>
<feature type="region of interest" description="Disordered" evidence="1">
    <location>
        <begin position="216"/>
        <end position="263"/>
    </location>
</feature>
<dbReference type="Pfam" id="PF13374">
    <property type="entry name" value="TPR_10"/>
    <property type="match status" value="2"/>
</dbReference>
<evidence type="ECO:0000256" key="1">
    <source>
        <dbReference type="SAM" id="MobiDB-lite"/>
    </source>
</evidence>
<dbReference type="RefSeq" id="WP_203762825.1">
    <property type="nucleotide sequence ID" value="NZ_BOMI01000059.1"/>
</dbReference>
<feature type="domain" description="vWA-MoxR associated protein middle region 0" evidence="3">
    <location>
        <begin position="106"/>
        <end position="199"/>
    </location>
</feature>
<dbReference type="Pfam" id="PF00931">
    <property type="entry name" value="NB-ARC"/>
    <property type="match status" value="1"/>
</dbReference>
<feature type="compositionally biased region" description="Basic and acidic residues" evidence="1">
    <location>
        <begin position="1060"/>
        <end position="1077"/>
    </location>
</feature>
<feature type="domain" description="Effector-associated" evidence="4">
    <location>
        <begin position="16"/>
        <end position="96"/>
    </location>
</feature>
<sequence length="1084" mass="118586">MPDRQISLDDVQRLLEALLGLRGLHDADARNRHVAELETRLGRTLDVARYAETRHDLWAVLGGARARSGGLRTLVRVVYDAYGDDPAVRLAERIVAEMGRDATIAPADREILRELLAASPAEELVAAAEAAGRRARTLAAAADDPAELLRRLELAPHGDDGVPAVLSYVDRLAHVTGGARSLDLHRWIDLVAGGLGMSQTAVRGLCITSRRALAGDPVTTPPAVEPETEKPAPEPVAPILPPQAGDSADGEPGERRTIWGGVPIRNPDFTGRDQLLADLNQALVSKSQVSVLPQTLHGLGGVGKTQLAVEYVYRYVDHYDLIWWIPAEQPTGVLTSLARLGARLGVTLSDDLQQTAVSVLDALAATPLRWLLVYDNADRPEELARFVPGAGGHVVITSRNQEWNRVGNAVEVDVFERGESIELIRKRGRGITREDADRLAEKLGDLPLALEQAATWQSATGMPVSEYLQLFDEHVRELLSEGKPASYPLTVAAFVGLAVTSLRQSAPAAAQLFEMFAYLGAEPLSAAMLRAGREAPIAEPLRSSLREPIKMNRAIRELRRVGLASVDPNGQLIQVHRLMQLVLRESLDDEQRERSRSGAQRLLAYANPGDPDEQQAWAMHAEIGPHILPAGLVTAELPEARQVVIDQMRYLYLVGDYEGSRRLAEAALPVWRAATGEDVGPDGALTLLTIRHLANALRSLGESRRARELDQEAYDGFHGAPHFGPDHEYTLITANGVALGLRILGDYKAALEVDKDNLRRHREVFGENDLYTLRVRSNVAVDLRMLGDLDTAYEIDTDLVRQWSRTLGPGQFRTLQCQANVARDLLAMGRHQEAHDLLSRVVPALRDEFGPRHVDVLLASRSQAIAMLRLGDFRGAVAAARETHTATRLRLGDNHEYTLAAAMTLANTLRAVGATGEARLLAEDAVPRYRRDFGPTHPFTLAAEINLGLLLRTAGEIDRALELDEHAEQGFKDRFGPHHTYTLRAGSNLANDLALSGDAEAARRLSEPTYESMRRQRGEEHPHTLACAGNLAFDLLSTGDTEAGRVLLDRTLDAMSRVLGPEHPDTVDRARGRRAECDLEPSPT</sequence>